<reference evidence="1 2" key="1">
    <citation type="submission" date="2023-10" db="EMBL/GenBank/DDBJ databases">
        <title>Eight complete genome sequences of bacteria isolated from laboratory stock of Giant Kelp gametophytes.</title>
        <authorList>
            <person name="Tolentino B."/>
            <person name="Nuzhdin S."/>
        </authorList>
    </citation>
    <scope>NUCLEOTIDE SEQUENCE [LARGE SCALE GENOMIC DNA]</scope>
    <source>
        <strain evidence="1 2">LC.270.F.C4</strain>
    </source>
</reference>
<protein>
    <submittedName>
        <fullName evidence="1">Head-tail connector protein</fullName>
    </submittedName>
</protein>
<evidence type="ECO:0000313" key="1">
    <source>
        <dbReference type="EMBL" id="WOI32877.1"/>
    </source>
</evidence>
<dbReference type="InterPro" id="IPR021146">
    <property type="entry name" value="Phage_gp6-like_head-tail"/>
</dbReference>
<dbReference type="RefSeq" id="WP_317385151.1">
    <property type="nucleotide sequence ID" value="NZ_CP136704.1"/>
</dbReference>
<keyword evidence="2" id="KW-1185">Reference proteome</keyword>
<evidence type="ECO:0000313" key="2">
    <source>
        <dbReference type="Proteomes" id="UP001302666"/>
    </source>
</evidence>
<dbReference type="EMBL" id="CP136704">
    <property type="protein sequence ID" value="WOI32877.1"/>
    <property type="molecule type" value="Genomic_DNA"/>
</dbReference>
<dbReference type="Pfam" id="PF05135">
    <property type="entry name" value="Phage_connect_1"/>
    <property type="match status" value="1"/>
</dbReference>
<accession>A0ABZ0HEG8</accession>
<organism evidence="1 2">
    <name type="scientific">Tritonibacter scottomollicae</name>
    <name type="common">Epibacterium scottomollicae</name>
    <dbReference type="NCBI Taxonomy" id="483013"/>
    <lineage>
        <taxon>Bacteria</taxon>
        <taxon>Pseudomonadati</taxon>
        <taxon>Pseudomonadota</taxon>
        <taxon>Alphaproteobacteria</taxon>
        <taxon>Rhodobacterales</taxon>
        <taxon>Paracoccaceae</taxon>
        <taxon>Tritonibacter</taxon>
    </lineage>
</organism>
<dbReference type="Proteomes" id="UP001302666">
    <property type="component" value="Chromosome"/>
</dbReference>
<gene>
    <name evidence="1" type="ORF">R1T40_18365</name>
</gene>
<dbReference type="Gene3D" id="1.10.3230.30">
    <property type="entry name" value="Phage gp6-like head-tail connector protein"/>
    <property type="match status" value="1"/>
</dbReference>
<proteinExistence type="predicted"/>
<name>A0ABZ0HEG8_TRISK</name>
<sequence>MTQIALENMKVHLGVPEDDLGHDSLITGYMDAAEDHVLRHLRRDLDEEFPEGWPSSVLQAIRLLVAHWYVNREAVAPGVMAEVPYGVKAMLAPYREFGA</sequence>
<dbReference type="CDD" id="cd08054">
    <property type="entry name" value="gp6"/>
    <property type="match status" value="1"/>
</dbReference>
<dbReference type="InterPro" id="IPR006450">
    <property type="entry name" value="Phage_HK97_gp6-like"/>
</dbReference>
<dbReference type="NCBIfam" id="TIGR01560">
    <property type="entry name" value="put_DNA_pack"/>
    <property type="match status" value="1"/>
</dbReference>